<reference evidence="1 2" key="1">
    <citation type="submission" date="2017-06" db="EMBL/GenBank/DDBJ databases">
        <title>Complete Genome Sequence of the Carbazole-Degrading Bacterium Acinetobacter johnsonii IC001.</title>
        <authorList>
            <person name="Vejarano F."/>
            <person name="Suzuki-Minakuchi C."/>
            <person name="Ohtsubo Y."/>
            <person name="Tsuda M."/>
            <person name="Okada K."/>
            <person name="Nojiri H."/>
        </authorList>
    </citation>
    <scope>NUCLEOTIDE SEQUENCE [LARGE SCALE GENOMIC DNA]</scope>
    <source>
        <strain evidence="1 2">IC001</strain>
    </source>
</reference>
<proteinExistence type="predicted"/>
<evidence type="ECO:0000313" key="1">
    <source>
        <dbReference type="EMBL" id="AZN63329.1"/>
    </source>
</evidence>
<dbReference type="EMBL" id="CP022298">
    <property type="protein sequence ID" value="AZN63329.1"/>
    <property type="molecule type" value="Genomic_DNA"/>
</dbReference>
<dbReference type="RefSeq" id="WP_126035647.1">
    <property type="nucleotide sequence ID" value="NZ_CP022298.1"/>
</dbReference>
<dbReference type="AlphaFoldDB" id="A0A3S9AI87"/>
<dbReference type="Proteomes" id="UP000276980">
    <property type="component" value="Chromosome"/>
</dbReference>
<name>A0A3S9AI87_ACIJO</name>
<accession>A0A3S9AI87</accession>
<gene>
    <name evidence="1" type="ORF">CFH90_04525</name>
</gene>
<evidence type="ECO:0000313" key="2">
    <source>
        <dbReference type="Proteomes" id="UP000276980"/>
    </source>
</evidence>
<protein>
    <submittedName>
        <fullName evidence="1">Uncharacterized protein</fullName>
    </submittedName>
</protein>
<organism evidence="1 2">
    <name type="scientific">Acinetobacter johnsonii</name>
    <dbReference type="NCBI Taxonomy" id="40214"/>
    <lineage>
        <taxon>Bacteria</taxon>
        <taxon>Pseudomonadati</taxon>
        <taxon>Pseudomonadota</taxon>
        <taxon>Gammaproteobacteria</taxon>
        <taxon>Moraxellales</taxon>
        <taxon>Moraxellaceae</taxon>
        <taxon>Acinetobacter</taxon>
    </lineage>
</organism>
<sequence length="65" mass="7251">METLVLELIKPLTLTKEDFPPINFEEGTVLKVLMKTPTGYLVTADSRFNFTVSRGGSGNLNNTYK</sequence>